<evidence type="ECO:0000256" key="2">
    <source>
        <dbReference type="ARBA" id="ARBA00022729"/>
    </source>
</evidence>
<feature type="disulfide bond" evidence="5">
    <location>
        <begin position="31"/>
        <end position="40"/>
    </location>
</feature>
<evidence type="ECO:0000256" key="6">
    <source>
        <dbReference type="SAM" id="Phobius"/>
    </source>
</evidence>
<dbReference type="Proteomes" id="UP000198406">
    <property type="component" value="Unassembled WGS sequence"/>
</dbReference>
<dbReference type="PROSITE" id="PS01186">
    <property type="entry name" value="EGF_2"/>
    <property type="match status" value="2"/>
</dbReference>
<feature type="domain" description="EGF-like" evidence="7">
    <location>
        <begin position="3"/>
        <end position="41"/>
    </location>
</feature>
<organism evidence="8 9">
    <name type="scientific">Fistulifera solaris</name>
    <name type="common">Oleaginous diatom</name>
    <dbReference type="NCBI Taxonomy" id="1519565"/>
    <lineage>
        <taxon>Eukaryota</taxon>
        <taxon>Sar</taxon>
        <taxon>Stramenopiles</taxon>
        <taxon>Ochrophyta</taxon>
        <taxon>Bacillariophyta</taxon>
        <taxon>Bacillariophyceae</taxon>
        <taxon>Bacillariophycidae</taxon>
        <taxon>Naviculales</taxon>
        <taxon>Naviculaceae</taxon>
        <taxon>Fistulifera</taxon>
    </lineage>
</organism>
<dbReference type="SUPFAM" id="SSF57196">
    <property type="entry name" value="EGF/Laminin"/>
    <property type="match status" value="2"/>
</dbReference>
<dbReference type="EMBL" id="BDSP01000078">
    <property type="protein sequence ID" value="GAX14339.1"/>
    <property type="molecule type" value="Genomic_DNA"/>
</dbReference>
<keyword evidence="2" id="KW-0732">Signal</keyword>
<keyword evidence="6" id="KW-0472">Membrane</keyword>
<comment type="caution">
    <text evidence="5">Lacks conserved residue(s) required for the propagation of feature annotation.</text>
</comment>
<evidence type="ECO:0000313" key="8">
    <source>
        <dbReference type="EMBL" id="GAX14339.1"/>
    </source>
</evidence>
<dbReference type="Gene3D" id="2.10.25.10">
    <property type="entry name" value="Laminin"/>
    <property type="match status" value="3"/>
</dbReference>
<dbReference type="PANTHER" id="PTHR24049:SF22">
    <property type="entry name" value="DROSOPHILA CRUMBS HOMOLOG"/>
    <property type="match status" value="1"/>
</dbReference>
<evidence type="ECO:0000256" key="3">
    <source>
        <dbReference type="ARBA" id="ARBA00022737"/>
    </source>
</evidence>
<feature type="disulfide bond" evidence="5">
    <location>
        <begin position="47"/>
        <end position="57"/>
    </location>
</feature>
<sequence>MSGRVDCNPDATIYCLNGGYCSQGDALGCRCTGGYSGQHCEIDPPPCTLECLNGGACTTGDSRYNFEWPGEKPEDGIFCSCPKGFGGFYCEYEADICGNYDHVCLHGTKCQRNDEHDSYNCVCDKTSERCIEKLETQFCMPANDIALIGLDVVEYYGGMAIPSFCMNGGKCKAIFIDGDWHSACECLPLFTGPHCEYIRTSSEIRIAGNAIYGFDDEAKMRKALGGLLAVVATCLAVGMILCARQVRRIIKRRSQPAAQISLQGFRKKYDDDEFFGALSPNGNMLFPGFNGGRTFDDRETDQEEVINLSDVFLH</sequence>
<evidence type="ECO:0000256" key="5">
    <source>
        <dbReference type="PROSITE-ProRule" id="PRU00076"/>
    </source>
</evidence>
<dbReference type="InterPro" id="IPR000742">
    <property type="entry name" value="EGF"/>
</dbReference>
<reference evidence="8 9" key="1">
    <citation type="journal article" date="2015" name="Plant Cell">
        <title>Oil accumulation by the oleaginous diatom Fistulifera solaris as revealed by the genome and transcriptome.</title>
        <authorList>
            <person name="Tanaka T."/>
            <person name="Maeda Y."/>
            <person name="Veluchamy A."/>
            <person name="Tanaka M."/>
            <person name="Abida H."/>
            <person name="Marechal E."/>
            <person name="Bowler C."/>
            <person name="Muto M."/>
            <person name="Sunaga Y."/>
            <person name="Tanaka M."/>
            <person name="Yoshino T."/>
            <person name="Taniguchi T."/>
            <person name="Fukuda Y."/>
            <person name="Nemoto M."/>
            <person name="Matsumoto M."/>
            <person name="Wong P.S."/>
            <person name="Aburatani S."/>
            <person name="Fujibuchi W."/>
        </authorList>
    </citation>
    <scope>NUCLEOTIDE SEQUENCE [LARGE SCALE GENOMIC DNA]</scope>
    <source>
        <strain evidence="8 9">JPCC DA0580</strain>
    </source>
</reference>
<gene>
    <name evidence="8" type="ORF">FisN_1Hh539</name>
</gene>
<accession>A0A1Z5JK14</accession>
<keyword evidence="6" id="KW-0812">Transmembrane</keyword>
<keyword evidence="3" id="KW-0677">Repeat</keyword>
<dbReference type="GO" id="GO:0005886">
    <property type="term" value="C:plasma membrane"/>
    <property type="evidence" value="ECO:0007669"/>
    <property type="project" value="TreeGrafter"/>
</dbReference>
<dbReference type="PROSITE" id="PS00022">
    <property type="entry name" value="EGF_1"/>
    <property type="match status" value="3"/>
</dbReference>
<name>A0A1Z5JK14_FISSO</name>
<evidence type="ECO:0000256" key="1">
    <source>
        <dbReference type="ARBA" id="ARBA00022536"/>
    </source>
</evidence>
<feature type="disulfide bond" evidence="5">
    <location>
        <begin position="81"/>
        <end position="90"/>
    </location>
</feature>
<feature type="domain" description="EGF-like" evidence="7">
    <location>
        <begin position="43"/>
        <end position="91"/>
    </location>
</feature>
<dbReference type="OrthoDB" id="43902at2759"/>
<keyword evidence="1 5" id="KW-0245">EGF-like domain</keyword>
<protein>
    <recommendedName>
        <fullName evidence="7">EGF-like domain-containing protein</fullName>
    </recommendedName>
</protein>
<keyword evidence="4 5" id="KW-1015">Disulfide bond</keyword>
<proteinExistence type="predicted"/>
<evidence type="ECO:0000313" key="9">
    <source>
        <dbReference type="Proteomes" id="UP000198406"/>
    </source>
</evidence>
<dbReference type="PANTHER" id="PTHR24049">
    <property type="entry name" value="CRUMBS FAMILY MEMBER"/>
    <property type="match status" value="1"/>
</dbReference>
<dbReference type="PROSITE" id="PS50026">
    <property type="entry name" value="EGF_3"/>
    <property type="match status" value="3"/>
</dbReference>
<feature type="disulfide bond" evidence="5">
    <location>
        <begin position="186"/>
        <end position="195"/>
    </location>
</feature>
<dbReference type="GO" id="GO:0045197">
    <property type="term" value="P:establishment or maintenance of epithelial cell apical/basal polarity"/>
    <property type="evidence" value="ECO:0007669"/>
    <property type="project" value="TreeGrafter"/>
</dbReference>
<evidence type="ECO:0000259" key="7">
    <source>
        <dbReference type="PROSITE" id="PS50026"/>
    </source>
</evidence>
<evidence type="ECO:0000256" key="4">
    <source>
        <dbReference type="ARBA" id="ARBA00023157"/>
    </source>
</evidence>
<feature type="domain" description="EGF-like" evidence="7">
    <location>
        <begin position="156"/>
        <end position="196"/>
    </location>
</feature>
<dbReference type="GO" id="GO:0032991">
    <property type="term" value="C:protein-containing complex"/>
    <property type="evidence" value="ECO:0007669"/>
    <property type="project" value="TreeGrafter"/>
</dbReference>
<feature type="transmembrane region" description="Helical" evidence="6">
    <location>
        <begin position="223"/>
        <end position="243"/>
    </location>
</feature>
<dbReference type="GO" id="GO:0007157">
    <property type="term" value="P:heterophilic cell-cell adhesion via plasma membrane cell adhesion molecules"/>
    <property type="evidence" value="ECO:0007669"/>
    <property type="project" value="TreeGrafter"/>
</dbReference>
<keyword evidence="9" id="KW-1185">Reference proteome</keyword>
<dbReference type="InterPro" id="IPR051022">
    <property type="entry name" value="Notch_Cell-Fate_Det"/>
</dbReference>
<comment type="caution">
    <text evidence="8">The sequence shown here is derived from an EMBL/GenBank/DDBJ whole genome shotgun (WGS) entry which is preliminary data.</text>
</comment>
<dbReference type="InParanoid" id="A0A1Z5JK14"/>
<keyword evidence="6" id="KW-1133">Transmembrane helix</keyword>
<dbReference type="AlphaFoldDB" id="A0A1Z5JK14"/>
<dbReference type="SMART" id="SM00181">
    <property type="entry name" value="EGF"/>
    <property type="match status" value="4"/>
</dbReference>